<evidence type="ECO:0000313" key="4">
    <source>
        <dbReference type="Proteomes" id="UP000234530"/>
    </source>
</evidence>
<evidence type="ECO:0000256" key="2">
    <source>
        <dbReference type="SAM" id="SignalP"/>
    </source>
</evidence>
<dbReference type="EMBL" id="CP025430">
    <property type="protein sequence ID" value="AUH64562.1"/>
    <property type="molecule type" value="Genomic_DNA"/>
</dbReference>
<evidence type="ECO:0000256" key="1">
    <source>
        <dbReference type="SAM" id="MobiDB-lite"/>
    </source>
</evidence>
<sequence>MPRHALTLALAAAFLAAPALAQQATTGTETTKPVVILPAPQETDANLQTTPETIKPASGSRCGMSKAVTS</sequence>
<protein>
    <submittedName>
        <fullName evidence="3">Uncharacterized protein</fullName>
    </submittedName>
</protein>
<accession>A0A2H5EZ44</accession>
<keyword evidence="2" id="KW-0732">Signal</keyword>
<proteinExistence type="predicted"/>
<dbReference type="AlphaFoldDB" id="A0A2H5EZ44"/>
<feature type="compositionally biased region" description="Polar residues" evidence="1">
    <location>
        <begin position="43"/>
        <end position="52"/>
    </location>
</feature>
<reference evidence="3 4" key="1">
    <citation type="journal article" date="2013" name="Antonie Van Leeuwenhoek">
        <title>Paracoccus zhejiangensis sp. nov., isolated from activated sludge in wastewater-treatment system.</title>
        <authorList>
            <person name="Wu Z.G."/>
            <person name="Zhang D.F."/>
            <person name="Liu Y.L."/>
            <person name="Wang F."/>
            <person name="Jiang X."/>
            <person name="Li C."/>
            <person name="Li S.P."/>
            <person name="Hong Q."/>
            <person name="Li W.J."/>
        </authorList>
    </citation>
    <scope>NUCLEOTIDE SEQUENCE [LARGE SCALE GENOMIC DNA]</scope>
    <source>
        <strain evidence="3 4">J6</strain>
    </source>
</reference>
<feature type="region of interest" description="Disordered" evidence="1">
    <location>
        <begin position="40"/>
        <end position="70"/>
    </location>
</feature>
<dbReference type="Proteomes" id="UP000234530">
    <property type="component" value="Chromosome"/>
</dbReference>
<evidence type="ECO:0000313" key="3">
    <source>
        <dbReference type="EMBL" id="AUH64562.1"/>
    </source>
</evidence>
<feature type="chain" id="PRO_5014132937" evidence="2">
    <location>
        <begin position="22"/>
        <end position="70"/>
    </location>
</feature>
<gene>
    <name evidence="3" type="ORF">CX676_10640</name>
</gene>
<feature type="signal peptide" evidence="2">
    <location>
        <begin position="1"/>
        <end position="21"/>
    </location>
</feature>
<dbReference type="KEGG" id="pzh:CX676_10640"/>
<keyword evidence="4" id="KW-1185">Reference proteome</keyword>
<dbReference type="OrthoDB" id="9980337at2"/>
<name>A0A2H5EZ44_9RHOB</name>
<dbReference type="RefSeq" id="WP_101752591.1">
    <property type="nucleotide sequence ID" value="NZ_CP025430.1"/>
</dbReference>
<organism evidence="3 4">
    <name type="scientific">Paracoccus zhejiangensis</name>
    <dbReference type="NCBI Taxonomy" id="1077935"/>
    <lineage>
        <taxon>Bacteria</taxon>
        <taxon>Pseudomonadati</taxon>
        <taxon>Pseudomonadota</taxon>
        <taxon>Alphaproteobacteria</taxon>
        <taxon>Rhodobacterales</taxon>
        <taxon>Paracoccaceae</taxon>
        <taxon>Paracoccus</taxon>
    </lineage>
</organism>